<name>A0A813I0Q4_POLGL</name>
<evidence type="ECO:0000313" key="1">
    <source>
        <dbReference type="EMBL" id="CAE8645124.1"/>
    </source>
</evidence>
<proteinExistence type="predicted"/>
<protein>
    <submittedName>
        <fullName evidence="1">Uncharacterized protein</fullName>
    </submittedName>
</protein>
<sequence>MLEGISTPNSAVFIFTSSIELPSLEDVKSPQLRHELQGLLRRFQCVVTIPPLDRSSAESFLEGFLRGYVALPDWEALRTGPAWQAFAAAWRNWDAQVGVPFDMLSKFAEQAVRDFYVDGDWPHGAPPSGHGLAGVPRLVQENSKVQDTFLRTVLDPAAVRAFVKEYAGGAYFDRF</sequence>
<dbReference type="Proteomes" id="UP000626109">
    <property type="component" value="Unassembled WGS sequence"/>
</dbReference>
<organism evidence="1 2">
    <name type="scientific">Polarella glacialis</name>
    <name type="common">Dinoflagellate</name>
    <dbReference type="NCBI Taxonomy" id="89957"/>
    <lineage>
        <taxon>Eukaryota</taxon>
        <taxon>Sar</taxon>
        <taxon>Alveolata</taxon>
        <taxon>Dinophyceae</taxon>
        <taxon>Suessiales</taxon>
        <taxon>Suessiaceae</taxon>
        <taxon>Polarella</taxon>
    </lineage>
</organism>
<dbReference type="AlphaFoldDB" id="A0A813I0Q4"/>
<gene>
    <name evidence="1" type="ORF">PGLA2088_LOCUS3639</name>
</gene>
<accession>A0A813I0Q4</accession>
<dbReference type="EMBL" id="CAJNNW010003181">
    <property type="protein sequence ID" value="CAE8645124.1"/>
    <property type="molecule type" value="Genomic_DNA"/>
</dbReference>
<comment type="caution">
    <text evidence="1">The sequence shown here is derived from an EMBL/GenBank/DDBJ whole genome shotgun (WGS) entry which is preliminary data.</text>
</comment>
<reference evidence="1" key="1">
    <citation type="submission" date="2021-02" db="EMBL/GenBank/DDBJ databases">
        <authorList>
            <person name="Dougan E. K."/>
            <person name="Rhodes N."/>
            <person name="Thang M."/>
            <person name="Chan C."/>
        </authorList>
    </citation>
    <scope>NUCLEOTIDE SEQUENCE</scope>
</reference>
<evidence type="ECO:0000313" key="2">
    <source>
        <dbReference type="Proteomes" id="UP000626109"/>
    </source>
</evidence>